<keyword evidence="5" id="KW-0067">ATP-binding</keyword>
<evidence type="ECO:0000259" key="6">
    <source>
        <dbReference type="Pfam" id="PF00288"/>
    </source>
</evidence>
<evidence type="ECO:0000256" key="5">
    <source>
        <dbReference type="ARBA" id="ARBA00022840"/>
    </source>
</evidence>
<dbReference type="InterPro" id="IPR000705">
    <property type="entry name" value="Galactokinase"/>
</dbReference>
<dbReference type="InterPro" id="IPR006206">
    <property type="entry name" value="Mevalonate/galactokinase"/>
</dbReference>
<evidence type="ECO:0000313" key="10">
    <source>
        <dbReference type="EMBL" id="CAH0514493.1"/>
    </source>
</evidence>
<dbReference type="GO" id="GO:0004335">
    <property type="term" value="F:galactokinase activity"/>
    <property type="evidence" value="ECO:0007669"/>
    <property type="project" value="InterPro"/>
</dbReference>
<organism evidence="9 12">
    <name type="scientific">Peronospora belbahrii</name>
    <dbReference type="NCBI Taxonomy" id="622444"/>
    <lineage>
        <taxon>Eukaryota</taxon>
        <taxon>Sar</taxon>
        <taxon>Stramenopiles</taxon>
        <taxon>Oomycota</taxon>
        <taxon>Peronosporomycetes</taxon>
        <taxon>Peronosporales</taxon>
        <taxon>Peronosporaceae</taxon>
        <taxon>Peronospora</taxon>
    </lineage>
</organism>
<comment type="similarity">
    <text evidence="1">Belongs to the GHMP kinase family. GalK subfamily.</text>
</comment>
<dbReference type="Pfam" id="PF08544">
    <property type="entry name" value="GHMP_kinases_C"/>
    <property type="match status" value="1"/>
</dbReference>
<dbReference type="InterPro" id="IPR006203">
    <property type="entry name" value="GHMP_knse_ATP-bd_CS"/>
</dbReference>
<dbReference type="Pfam" id="PF10509">
    <property type="entry name" value="GalKase_gal_bdg"/>
    <property type="match status" value="1"/>
</dbReference>
<reference evidence="9 11" key="1">
    <citation type="submission" date="2021-11" db="EMBL/GenBank/DDBJ databases">
        <authorList>
            <person name="Islam A."/>
            <person name="Islam S."/>
            <person name="Flora M.S."/>
            <person name="Rahman M."/>
            <person name="Ziaur R.M."/>
            <person name="Epstein J.H."/>
            <person name="Hassan M."/>
            <person name="Klassen M."/>
            <person name="Woodard K."/>
            <person name="Webb A."/>
            <person name="Webby R.J."/>
            <person name="El Zowalaty M.E."/>
        </authorList>
    </citation>
    <scope>NUCLEOTIDE SEQUENCE</scope>
    <source>
        <strain evidence="10">Pbs1</strain>
        <strain evidence="9">Pbs3</strain>
    </source>
</reference>
<dbReference type="PRINTS" id="PR00473">
    <property type="entry name" value="GALCTOKINASE"/>
</dbReference>
<keyword evidence="11" id="KW-1185">Reference proteome</keyword>
<evidence type="ECO:0000256" key="3">
    <source>
        <dbReference type="ARBA" id="ARBA00022741"/>
    </source>
</evidence>
<feature type="domain" description="Galactokinase N-terminal" evidence="8">
    <location>
        <begin position="26"/>
        <end position="72"/>
    </location>
</feature>
<dbReference type="PIRSF" id="PIRSF000530">
    <property type="entry name" value="Galactokinase"/>
    <property type="match status" value="1"/>
</dbReference>
<dbReference type="PANTHER" id="PTHR10457">
    <property type="entry name" value="MEVALONATE KINASE/GALACTOKINASE"/>
    <property type="match status" value="1"/>
</dbReference>
<name>A0AAU9KQZ3_9STRA</name>
<dbReference type="InterPro" id="IPR019741">
    <property type="entry name" value="Galactokinase_CS"/>
</dbReference>
<dbReference type="Proteomes" id="UP001158986">
    <property type="component" value="Unassembled WGS sequence"/>
</dbReference>
<dbReference type="GO" id="GO:0006012">
    <property type="term" value="P:galactose metabolic process"/>
    <property type="evidence" value="ECO:0007669"/>
    <property type="project" value="InterPro"/>
</dbReference>
<feature type="domain" description="GHMP kinase N-terminal" evidence="6">
    <location>
        <begin position="142"/>
        <end position="217"/>
    </location>
</feature>
<dbReference type="InterPro" id="IPR019539">
    <property type="entry name" value="GalKase_N"/>
</dbReference>
<protein>
    <recommendedName>
        <fullName evidence="13">Galactokinase</fullName>
    </recommendedName>
</protein>
<dbReference type="GO" id="GO:0005524">
    <property type="term" value="F:ATP binding"/>
    <property type="evidence" value="ECO:0007669"/>
    <property type="project" value="UniProtKB-KW"/>
</dbReference>
<dbReference type="GO" id="GO:0005829">
    <property type="term" value="C:cytosol"/>
    <property type="evidence" value="ECO:0007669"/>
    <property type="project" value="TreeGrafter"/>
</dbReference>
<dbReference type="InterPro" id="IPR013750">
    <property type="entry name" value="GHMP_kinase_C_dom"/>
</dbReference>
<dbReference type="Proteomes" id="UP001160483">
    <property type="component" value="Unassembled WGS sequence"/>
</dbReference>
<evidence type="ECO:0000256" key="1">
    <source>
        <dbReference type="ARBA" id="ARBA00006566"/>
    </source>
</evidence>
<dbReference type="InterPro" id="IPR006204">
    <property type="entry name" value="GHMP_kinase_N_dom"/>
</dbReference>
<dbReference type="EMBL" id="CAKLCB010000072">
    <property type="protein sequence ID" value="CAH0514493.1"/>
    <property type="molecule type" value="Genomic_DNA"/>
</dbReference>
<dbReference type="Gene3D" id="3.30.230.10">
    <property type="match status" value="1"/>
</dbReference>
<evidence type="ECO:0000313" key="9">
    <source>
        <dbReference type="EMBL" id="CAH0474960.1"/>
    </source>
</evidence>
<keyword evidence="3" id="KW-0547">Nucleotide-binding</keyword>
<dbReference type="SUPFAM" id="SSF54211">
    <property type="entry name" value="Ribosomal protein S5 domain 2-like"/>
    <property type="match status" value="1"/>
</dbReference>
<proteinExistence type="inferred from homology"/>
<dbReference type="Pfam" id="PF00288">
    <property type="entry name" value="GHMP_kinases_N"/>
    <property type="match status" value="1"/>
</dbReference>
<gene>
    <name evidence="10" type="ORF">PBS001_LOCUS1243</name>
    <name evidence="9" type="ORF">PBS003_LOCUS1796</name>
</gene>
<dbReference type="Gene3D" id="1.20.1440.340">
    <property type="match status" value="1"/>
</dbReference>
<dbReference type="AlphaFoldDB" id="A0AAU9KQZ3"/>
<dbReference type="PRINTS" id="PR00959">
    <property type="entry name" value="MEVGALKINASE"/>
</dbReference>
<dbReference type="SUPFAM" id="SSF55060">
    <property type="entry name" value="GHMP Kinase, C-terminal domain"/>
    <property type="match status" value="1"/>
</dbReference>
<evidence type="ECO:0000256" key="2">
    <source>
        <dbReference type="ARBA" id="ARBA00022679"/>
    </source>
</evidence>
<dbReference type="InterPro" id="IPR014721">
    <property type="entry name" value="Ribsml_uS5_D2-typ_fold_subgr"/>
</dbReference>
<evidence type="ECO:0000259" key="7">
    <source>
        <dbReference type="Pfam" id="PF08544"/>
    </source>
</evidence>
<evidence type="ECO:0000313" key="12">
    <source>
        <dbReference type="Proteomes" id="UP001160483"/>
    </source>
</evidence>
<evidence type="ECO:0000259" key="8">
    <source>
        <dbReference type="Pfam" id="PF10509"/>
    </source>
</evidence>
<dbReference type="InterPro" id="IPR036554">
    <property type="entry name" value="GHMP_kinase_C_sf"/>
</dbReference>
<dbReference type="Gene3D" id="3.30.70.3170">
    <property type="match status" value="1"/>
</dbReference>
<evidence type="ECO:0000256" key="4">
    <source>
        <dbReference type="ARBA" id="ARBA00022777"/>
    </source>
</evidence>
<dbReference type="NCBIfam" id="TIGR00131">
    <property type="entry name" value="gal_kin"/>
    <property type="match status" value="1"/>
</dbReference>
<feature type="domain" description="GHMP kinase C-terminal" evidence="7">
    <location>
        <begin position="410"/>
        <end position="473"/>
    </location>
</feature>
<accession>A0AAU9KQZ3</accession>
<evidence type="ECO:0008006" key="13">
    <source>
        <dbReference type="Google" id="ProtNLM"/>
    </source>
</evidence>
<dbReference type="PANTHER" id="PTHR10457:SF7">
    <property type="entry name" value="GALACTOKINASE-RELATED"/>
    <property type="match status" value="1"/>
</dbReference>
<comment type="caution">
    <text evidence="9">The sequence shown here is derived from an EMBL/GenBank/DDBJ whole genome shotgun (WGS) entry which is preliminary data.</text>
</comment>
<dbReference type="InterPro" id="IPR020568">
    <property type="entry name" value="Ribosomal_Su5_D2-typ_SF"/>
</dbReference>
<evidence type="ECO:0000313" key="11">
    <source>
        <dbReference type="Proteomes" id="UP001158986"/>
    </source>
</evidence>
<dbReference type="PROSITE" id="PS00106">
    <property type="entry name" value="GALACTOKINASE"/>
    <property type="match status" value="1"/>
</dbReference>
<dbReference type="EMBL" id="CAKKTJ010000119">
    <property type="protein sequence ID" value="CAH0474960.1"/>
    <property type="molecule type" value="Genomic_DNA"/>
</dbReference>
<sequence length="520" mass="56551">MALFNALSLPDDNDALKHRLLQVATQFQQYFGQPSTGVTRAPGRVNLIGEHVDYQGYAVLPMAIDQSVYVAFNSIQDDRNQEGPKIIRLANVKPQYKAIYLCMDATEQKNMQKLDQEGAVWAKYVLCGVLGIQDTYPELFCGKKTELQMLVDGDIPAGYGLSSSSALVVAAALATFSARKQSGQEFLSRMELAELCRRAEQHVGTMGGGMDQAVACLAHRGAALHLDFSSVPAKSNLVKVPDAAVGVTFVVANCLVVAEKAVDAPSRYNKRVVECALAAKLIAKKAGIDDWRNITRLVDVQMTLCGTEERTRFDKLQQLALASCSLKEYSTTELEAEFGEPIAKLFIDSSLEAAMKAVVASASSFKLQQRALHVWGEAERVKQFQTICAFLTRQVQPRSDKEIEQPSYIRKQLECLGKVMLSSHLSCQMLYECSCPELDALVDAAMNAGALGARLTGAGWGGCIVALVQSAKVAGFMKDVQSNYYSKRSITSAEASGALFESAPAPGANIFTFEMNYIPS</sequence>
<dbReference type="PROSITE" id="PS00627">
    <property type="entry name" value="GHMP_KINASES_ATP"/>
    <property type="match status" value="1"/>
</dbReference>
<keyword evidence="2" id="KW-0808">Transferase</keyword>
<keyword evidence="4" id="KW-0418">Kinase</keyword>